<accession>A0A9X9ABW1</accession>
<dbReference type="Proteomes" id="UP000308444">
    <property type="component" value="Unassembled WGS sequence"/>
</dbReference>
<protein>
    <submittedName>
        <fullName evidence="1">HAD family hydrolase</fullName>
    </submittedName>
</protein>
<comment type="caution">
    <text evidence="1">The sequence shown here is derived from an EMBL/GenBank/DDBJ whole genome shotgun (WGS) entry which is preliminary data.</text>
</comment>
<dbReference type="AlphaFoldDB" id="A0A9X9ABW1"/>
<dbReference type="GO" id="GO:0016787">
    <property type="term" value="F:hydrolase activity"/>
    <property type="evidence" value="ECO:0007669"/>
    <property type="project" value="UniProtKB-KW"/>
</dbReference>
<sequence length="32" mass="3615">TLEPLADLVLDSVGEFISQSGEFFWEKEKSNV</sequence>
<name>A0A9X9ABW1_BACCE</name>
<proteinExistence type="predicted"/>
<feature type="non-terminal residue" evidence="1">
    <location>
        <position position="1"/>
    </location>
</feature>
<evidence type="ECO:0000313" key="2">
    <source>
        <dbReference type="Proteomes" id="UP000308444"/>
    </source>
</evidence>
<keyword evidence="1" id="KW-0378">Hydrolase</keyword>
<organism evidence="1 2">
    <name type="scientific">Bacillus cereus</name>
    <dbReference type="NCBI Taxonomy" id="1396"/>
    <lineage>
        <taxon>Bacteria</taxon>
        <taxon>Bacillati</taxon>
        <taxon>Bacillota</taxon>
        <taxon>Bacilli</taxon>
        <taxon>Bacillales</taxon>
        <taxon>Bacillaceae</taxon>
        <taxon>Bacillus</taxon>
        <taxon>Bacillus cereus group</taxon>
    </lineage>
</organism>
<evidence type="ECO:0000313" key="1">
    <source>
        <dbReference type="EMBL" id="TKJ06337.1"/>
    </source>
</evidence>
<gene>
    <name evidence="1" type="ORF">FC695_06515</name>
</gene>
<dbReference type="EMBL" id="SZOH01000350">
    <property type="protein sequence ID" value="TKJ06337.1"/>
    <property type="molecule type" value="Genomic_DNA"/>
</dbReference>
<reference evidence="1 2" key="1">
    <citation type="journal article" date="2019" name="Environ. Microbiol.">
        <title>An active ?-lactamase is a part of an orchestrated cell wall stress resistance network of Bacillus subtilis and related rhizosphere species.</title>
        <authorList>
            <person name="Bucher T."/>
            <person name="Keren-Paz A."/>
            <person name="Hausser J."/>
            <person name="Olender T."/>
            <person name="Cytryn E."/>
            <person name="Kolodkin-Gal I."/>
        </authorList>
    </citation>
    <scope>NUCLEOTIDE SEQUENCE [LARGE SCALE GENOMIC DNA]</scope>
    <source>
        <strain evidence="1 2">I32</strain>
    </source>
</reference>